<evidence type="ECO:0000313" key="2">
    <source>
        <dbReference type="EMBL" id="MDO7883474.1"/>
    </source>
</evidence>
<keyword evidence="3" id="KW-1185">Reference proteome</keyword>
<feature type="domain" description="Glyoxalase/fosfomycin resistance/dioxygenase" evidence="1">
    <location>
        <begin position="5"/>
        <end position="131"/>
    </location>
</feature>
<dbReference type="EMBL" id="JAUQUB010000005">
    <property type="protein sequence ID" value="MDO7883474.1"/>
    <property type="molecule type" value="Genomic_DNA"/>
</dbReference>
<protein>
    <submittedName>
        <fullName evidence="2">VOC family protein</fullName>
    </submittedName>
</protein>
<dbReference type="SUPFAM" id="SSF54593">
    <property type="entry name" value="Glyoxalase/Bleomycin resistance protein/Dihydroxybiphenyl dioxygenase"/>
    <property type="match status" value="1"/>
</dbReference>
<dbReference type="InterPro" id="IPR028973">
    <property type="entry name" value="PhnB-like"/>
</dbReference>
<comment type="caution">
    <text evidence="2">The sequence shown here is derived from an EMBL/GenBank/DDBJ whole genome shotgun (WGS) entry which is preliminary data.</text>
</comment>
<gene>
    <name evidence="2" type="ORF">Q5716_14670</name>
</gene>
<reference evidence="2 3" key="1">
    <citation type="submission" date="2023-07" db="EMBL/GenBank/DDBJ databases">
        <title>Protaetiibacter sp. nov WY-16 isolated from soil.</title>
        <authorList>
            <person name="Liu B."/>
            <person name="Wan Y."/>
        </authorList>
    </citation>
    <scope>NUCLEOTIDE SEQUENCE [LARGE SCALE GENOMIC DNA]</scope>
    <source>
        <strain evidence="2 3">WY-16</strain>
    </source>
</reference>
<dbReference type="PANTHER" id="PTHR33990:SF1">
    <property type="entry name" value="PROTEIN YJDN"/>
    <property type="match status" value="1"/>
</dbReference>
<dbReference type="InterPro" id="IPR029068">
    <property type="entry name" value="Glyas_Bleomycin-R_OHBP_Dase"/>
</dbReference>
<dbReference type="CDD" id="cd06588">
    <property type="entry name" value="PhnB_like"/>
    <property type="match status" value="1"/>
</dbReference>
<name>A0ABT9BR12_9MICO</name>
<dbReference type="Gene3D" id="3.10.180.10">
    <property type="entry name" value="2,3-Dihydroxybiphenyl 1,2-Dioxygenase, domain 1"/>
    <property type="match status" value="1"/>
</dbReference>
<organism evidence="2 3">
    <name type="scientific">Antiquaquibacter soli</name>
    <dbReference type="NCBI Taxonomy" id="3064523"/>
    <lineage>
        <taxon>Bacteria</taxon>
        <taxon>Bacillati</taxon>
        <taxon>Actinomycetota</taxon>
        <taxon>Actinomycetes</taxon>
        <taxon>Micrococcales</taxon>
        <taxon>Microbacteriaceae</taxon>
        <taxon>Antiquaquibacter</taxon>
    </lineage>
</organism>
<sequence>MSILNPYLNFVDNAREAIEFYHAVFGGDLAVSTFADFGAPVEPAEAHLVMHAQLDTPAGYTIMASDTPSHIAMPEGAKAFSVSLSGENSEKAELSGYFEKLAEGGTVDQPLGSSPWGATFGMLTDRFGVSWLVNIAGPQA</sequence>
<dbReference type="RefSeq" id="WP_305003900.1">
    <property type="nucleotide sequence ID" value="NZ_JAUQUB010000005.1"/>
</dbReference>
<dbReference type="PANTHER" id="PTHR33990">
    <property type="entry name" value="PROTEIN YJDN-RELATED"/>
    <property type="match status" value="1"/>
</dbReference>
<proteinExistence type="predicted"/>
<dbReference type="Proteomes" id="UP001241072">
    <property type="component" value="Unassembled WGS sequence"/>
</dbReference>
<dbReference type="InterPro" id="IPR004360">
    <property type="entry name" value="Glyas_Fos-R_dOase_dom"/>
</dbReference>
<dbReference type="Pfam" id="PF00903">
    <property type="entry name" value="Glyoxalase"/>
    <property type="match status" value="1"/>
</dbReference>
<evidence type="ECO:0000313" key="3">
    <source>
        <dbReference type="Proteomes" id="UP001241072"/>
    </source>
</evidence>
<evidence type="ECO:0000259" key="1">
    <source>
        <dbReference type="Pfam" id="PF00903"/>
    </source>
</evidence>
<accession>A0ABT9BR12</accession>